<feature type="compositionally biased region" description="Basic and acidic residues" evidence="1">
    <location>
        <begin position="1"/>
        <end position="15"/>
    </location>
</feature>
<feature type="region of interest" description="Disordered" evidence="1">
    <location>
        <begin position="1"/>
        <end position="46"/>
    </location>
</feature>
<evidence type="ECO:0000256" key="1">
    <source>
        <dbReference type="SAM" id="MobiDB-lite"/>
    </source>
</evidence>
<dbReference type="Proteomes" id="UP000004416">
    <property type="component" value="Unassembled WGS sequence"/>
</dbReference>
<name>G9XLB5_DESHA</name>
<dbReference type="EMBL" id="AFZX01000040">
    <property type="protein sequence ID" value="EHL07632.1"/>
    <property type="molecule type" value="Genomic_DNA"/>
</dbReference>
<feature type="compositionally biased region" description="Basic and acidic residues" evidence="1">
    <location>
        <begin position="35"/>
        <end position="46"/>
    </location>
</feature>
<comment type="caution">
    <text evidence="2">The sequence shown here is derived from an EMBL/GenBank/DDBJ whole genome shotgun (WGS) entry which is preliminary data.</text>
</comment>
<accession>G9XLB5</accession>
<dbReference type="PATRIC" id="fig|537010.4.peg.1632"/>
<protein>
    <submittedName>
        <fullName evidence="2">Uncharacterized protein</fullName>
    </submittedName>
</protein>
<reference evidence="2 3" key="1">
    <citation type="submission" date="2011-08" db="EMBL/GenBank/DDBJ databases">
        <authorList>
            <person name="Weinstock G."/>
            <person name="Sodergren E."/>
            <person name="Clifton S."/>
            <person name="Fulton L."/>
            <person name="Fulton B."/>
            <person name="Courtney L."/>
            <person name="Fronick C."/>
            <person name="Harrison M."/>
            <person name="Strong C."/>
            <person name="Farmer C."/>
            <person name="Delahaunty K."/>
            <person name="Markovic C."/>
            <person name="Hall O."/>
            <person name="Minx P."/>
            <person name="Tomlinson C."/>
            <person name="Mitreva M."/>
            <person name="Hou S."/>
            <person name="Chen J."/>
            <person name="Wollam A."/>
            <person name="Pepin K.H."/>
            <person name="Johnson M."/>
            <person name="Bhonagiri V."/>
            <person name="Zhang X."/>
            <person name="Suruliraj S."/>
            <person name="Warren W."/>
            <person name="Chinwalla A."/>
            <person name="Mardis E.R."/>
            <person name="Wilson R.K."/>
        </authorList>
    </citation>
    <scope>NUCLEOTIDE SEQUENCE [LARGE SCALE GENOMIC DNA]</scope>
    <source>
        <strain evidence="2 3">DP7</strain>
    </source>
</reference>
<evidence type="ECO:0000313" key="2">
    <source>
        <dbReference type="EMBL" id="EHL07632.1"/>
    </source>
</evidence>
<organism evidence="2 3">
    <name type="scientific">Desulfitobacterium hafniense DP7</name>
    <dbReference type="NCBI Taxonomy" id="537010"/>
    <lineage>
        <taxon>Bacteria</taxon>
        <taxon>Bacillati</taxon>
        <taxon>Bacillota</taxon>
        <taxon>Clostridia</taxon>
        <taxon>Eubacteriales</taxon>
        <taxon>Desulfitobacteriaceae</taxon>
        <taxon>Desulfitobacterium</taxon>
    </lineage>
</organism>
<proteinExistence type="predicted"/>
<sequence length="46" mass="5134">MEKDTKKGFEEKNSSEGDPINGVQEAALIKSSGLRPKEKLKETRKT</sequence>
<gene>
    <name evidence="2" type="ORF">HMPREF0322_01749</name>
</gene>
<evidence type="ECO:0000313" key="3">
    <source>
        <dbReference type="Proteomes" id="UP000004416"/>
    </source>
</evidence>
<dbReference type="AlphaFoldDB" id="G9XLB5"/>
<dbReference type="RefSeq" id="WP_005811029.1">
    <property type="nucleotide sequence ID" value="NZ_JH414460.1"/>
</dbReference>
<dbReference type="HOGENOM" id="CLU_3182855_0_0_9"/>